<dbReference type="Pfam" id="PF00899">
    <property type="entry name" value="ThiF"/>
    <property type="match status" value="1"/>
</dbReference>
<dbReference type="CDD" id="cd01483">
    <property type="entry name" value="E1_enzyme_family"/>
    <property type="match status" value="1"/>
</dbReference>
<dbReference type="GO" id="GO:0061504">
    <property type="term" value="P:cyclic threonylcarbamoyladenosine biosynthetic process"/>
    <property type="evidence" value="ECO:0007669"/>
    <property type="project" value="TreeGrafter"/>
</dbReference>
<dbReference type="PANTHER" id="PTHR43267">
    <property type="entry name" value="TRNA THREONYLCARBAMOYLADENOSINE DEHYDRATASE"/>
    <property type="match status" value="1"/>
</dbReference>
<proteinExistence type="predicted"/>
<dbReference type="GO" id="GO:0061503">
    <property type="term" value="F:tRNA threonylcarbamoyladenosine dehydratase"/>
    <property type="evidence" value="ECO:0007669"/>
    <property type="project" value="TreeGrafter"/>
</dbReference>
<evidence type="ECO:0000259" key="1">
    <source>
        <dbReference type="Pfam" id="PF00899"/>
    </source>
</evidence>
<reference evidence="2" key="1">
    <citation type="submission" date="2022-12" db="EMBL/GenBank/DDBJ databases">
        <title>Draft genome sequence of the thermophilic strain Brevibacillus thermoruber HT42, isolated from Los Humeros, Puebla, Mexico, with biotechnological potential.</title>
        <authorList>
            <person name="Lara Sanchez J."/>
            <person name="Solis Palacios R."/>
            <person name="Bustos Baena A.S."/>
            <person name="Ruz Baez A.E."/>
            <person name="Espinosa Luna G."/>
            <person name="Oliart Ros R.M."/>
        </authorList>
    </citation>
    <scope>NUCLEOTIDE SEQUENCE</scope>
    <source>
        <strain evidence="2">HT42</strain>
    </source>
</reference>
<dbReference type="Proteomes" id="UP001151071">
    <property type="component" value="Unassembled WGS sequence"/>
</dbReference>
<feature type="domain" description="THIF-type NAD/FAD binding fold" evidence="1">
    <location>
        <begin position="117"/>
        <end position="254"/>
    </location>
</feature>
<dbReference type="RefSeq" id="WP_271139428.1">
    <property type="nucleotide sequence ID" value="NZ_JAPYYP010000002.1"/>
</dbReference>
<dbReference type="InterPro" id="IPR035985">
    <property type="entry name" value="Ubiquitin-activating_enz"/>
</dbReference>
<evidence type="ECO:0000313" key="2">
    <source>
        <dbReference type="EMBL" id="MDA5107215.1"/>
    </source>
</evidence>
<dbReference type="NCBIfam" id="NF005901">
    <property type="entry name" value="PRK07877.1"/>
    <property type="match status" value="1"/>
</dbReference>
<accession>A0A9X3TMN3</accession>
<organism evidence="2 3">
    <name type="scientific">Brevibacillus thermoruber</name>
    <dbReference type="NCBI Taxonomy" id="33942"/>
    <lineage>
        <taxon>Bacteria</taxon>
        <taxon>Bacillati</taxon>
        <taxon>Bacillota</taxon>
        <taxon>Bacilli</taxon>
        <taxon>Bacillales</taxon>
        <taxon>Paenibacillaceae</taxon>
        <taxon>Brevibacillus</taxon>
    </lineage>
</organism>
<dbReference type="PANTHER" id="PTHR43267:SF3">
    <property type="entry name" value="THIF PROTEIN"/>
    <property type="match status" value="1"/>
</dbReference>
<gene>
    <name evidence="2" type="ORF">O3V59_02495</name>
</gene>
<keyword evidence="3" id="KW-1185">Reference proteome</keyword>
<dbReference type="InterPro" id="IPR045886">
    <property type="entry name" value="ThiF/MoeB/HesA"/>
</dbReference>
<protein>
    <submittedName>
        <fullName evidence="2">Rv1355c family protein</fullName>
    </submittedName>
</protein>
<comment type="caution">
    <text evidence="2">The sequence shown here is derived from an EMBL/GenBank/DDBJ whole genome shotgun (WGS) entry which is preliminary data.</text>
</comment>
<sequence length="376" mass="42861">MTDLRFLLAERTEMRREDWLFAPLFFRLHREDDRRRLQDLCRRQDDVVILNPFRGQVEELIKAKHPDRRFSREELSEAVEDYLGEAPEEKGVWVYYPWRRTLVHLLDEEEFVFVRTNRNRNKITQQEQEVLSRKAIGVIGLSVGQSLALTLAMERVCGEIRLADFDTLELSNLNRIRTGVHHLGMPKIIVTAREIAEIDPFLKVVCFADGANEENLDRFLLEGGRLDILVDECDSLNMKILSRLKARALGIPVVMDTSDRGLVDVERFDLEPDRPILHGLVDGLDYDTLKGLSNQEKIPHVLRIVGDDAISARLRASLAEVGKTVCTWPQLASSVTLGAAVGTDVCRRIALGQFRASGRYYVDLEQLIADGNCLVV</sequence>
<dbReference type="SUPFAM" id="SSF69572">
    <property type="entry name" value="Activating enzymes of the ubiquitin-like proteins"/>
    <property type="match status" value="1"/>
</dbReference>
<evidence type="ECO:0000313" key="3">
    <source>
        <dbReference type="Proteomes" id="UP001151071"/>
    </source>
</evidence>
<name>A0A9X3TMN3_9BACL</name>
<dbReference type="AlphaFoldDB" id="A0A9X3TMN3"/>
<dbReference type="Gene3D" id="3.40.50.720">
    <property type="entry name" value="NAD(P)-binding Rossmann-like Domain"/>
    <property type="match status" value="1"/>
</dbReference>
<dbReference type="InterPro" id="IPR000594">
    <property type="entry name" value="ThiF_NAD_FAD-bd"/>
</dbReference>
<dbReference type="GO" id="GO:0008641">
    <property type="term" value="F:ubiquitin-like modifier activating enzyme activity"/>
    <property type="evidence" value="ECO:0007669"/>
    <property type="project" value="InterPro"/>
</dbReference>
<dbReference type="EMBL" id="JAPYYP010000002">
    <property type="protein sequence ID" value="MDA5107215.1"/>
    <property type="molecule type" value="Genomic_DNA"/>
</dbReference>